<dbReference type="GO" id="GO:0005576">
    <property type="term" value="C:extracellular region"/>
    <property type="evidence" value="ECO:0007669"/>
    <property type="project" value="UniProtKB-SubCell"/>
</dbReference>
<evidence type="ECO:0000259" key="7">
    <source>
        <dbReference type="Pfam" id="PF02465"/>
    </source>
</evidence>
<dbReference type="Pfam" id="PF02465">
    <property type="entry name" value="FliD_N"/>
    <property type="match status" value="1"/>
</dbReference>
<feature type="signal peptide" evidence="6">
    <location>
        <begin position="1"/>
        <end position="19"/>
    </location>
</feature>
<comment type="subcellular location">
    <subcellularLocation>
        <location evidence="5">Secreted</location>
    </subcellularLocation>
    <subcellularLocation>
        <location evidence="5">Bacterial flagellum</location>
    </subcellularLocation>
</comment>
<sequence>MIYMATSSISAATSSAFSAATSNLNKSTTDTDKTTSKSSLTKATDASIKNNLGKYTGVTLDVIDQLIEADPLSTRKSSDEDLIKNLNEQTTAWKNISSSLSDLKTALNYLKDDDQYYTKATSSSNQSVATISASTASGIGTYSIKVSQLATAMKIYGGVPAALGTTDADSSQKLNLTGSLNLTSSVGTATLNINDSQNINDIATAINKLTVTVQDDKGKDVVKSLGITATVVANHLVLSSVATGKDNTISVSSTDGTADSLGLGSQAHSVAGQDAVYNIDGYDLTSASNTITNAINGATVTLTGLSAKEADGTLADTTLNVTHDTTYLEAAVENFVNKYNATMKYLNEYTKIDTSTEDLDEKQNGVLEDDSAASRLKSELARLAVSLGVDTNSKTGEKINSGLTSGQLGISVDRDGIMSIDAEKLAKAIDNGNGIETIKNFFYNTTGRISKEEHGYVTGFLATIKTYTEPDYVHNTKGIINDKLDMNAKEISNLNSDVTDLETRLAEKRESLINQYSAVDAAMEKAEAMLKQIDDWFKTDDNNK</sequence>
<comment type="subunit">
    <text evidence="2 5">Homopentamer.</text>
</comment>
<protein>
    <recommendedName>
        <fullName evidence="5">Flagellar hook-associated protein 2</fullName>
        <shortName evidence="5">HAP2</shortName>
    </recommendedName>
    <alternativeName>
        <fullName evidence="5">Flagellar cap protein</fullName>
    </alternativeName>
</protein>
<evidence type="ECO:0000256" key="4">
    <source>
        <dbReference type="ARBA" id="ARBA00023143"/>
    </source>
</evidence>
<evidence type="ECO:0000313" key="10">
    <source>
        <dbReference type="Proteomes" id="UP000051008"/>
    </source>
</evidence>
<dbReference type="PANTHER" id="PTHR30288">
    <property type="entry name" value="FLAGELLAR CAP/ASSEMBLY PROTEIN FLID"/>
    <property type="match status" value="1"/>
</dbReference>
<comment type="function">
    <text evidence="5">Required for morphogenesis and for the elongation of the flagellar filament by facilitating polymerization of the flagellin monomers at the tip of growing filament. Forms a capping structure, which prevents flagellin subunits (transported through the central channel of the flagellum) from leaking out without polymerization at the distal end.</text>
</comment>
<dbReference type="Proteomes" id="UP000051008">
    <property type="component" value="Unassembled WGS sequence"/>
</dbReference>
<gene>
    <name evidence="9" type="ORF">FC14_GL001210</name>
</gene>
<evidence type="ECO:0000256" key="2">
    <source>
        <dbReference type="ARBA" id="ARBA00011255"/>
    </source>
</evidence>
<evidence type="ECO:0000256" key="3">
    <source>
        <dbReference type="ARBA" id="ARBA00023054"/>
    </source>
</evidence>
<evidence type="ECO:0000256" key="1">
    <source>
        <dbReference type="ARBA" id="ARBA00009764"/>
    </source>
</evidence>
<feature type="domain" description="Flagellar hook-associated protein 2 C-terminal" evidence="8">
    <location>
        <begin position="272"/>
        <end position="527"/>
    </location>
</feature>
<accession>A0A0R2A8L1</accession>
<comment type="caution">
    <text evidence="9">The sequence shown here is derived from an EMBL/GenBank/DDBJ whole genome shotgun (WGS) entry which is preliminary data.</text>
</comment>
<dbReference type="AlphaFoldDB" id="A0A0R2A8L1"/>
<evidence type="ECO:0000256" key="5">
    <source>
        <dbReference type="RuleBase" id="RU362066"/>
    </source>
</evidence>
<dbReference type="GO" id="GO:0007155">
    <property type="term" value="P:cell adhesion"/>
    <property type="evidence" value="ECO:0007669"/>
    <property type="project" value="InterPro"/>
</dbReference>
<dbReference type="InterPro" id="IPR003481">
    <property type="entry name" value="FliD_N"/>
</dbReference>
<organism evidence="9 10">
    <name type="scientific">Ligilactobacillus agilis DSM 20509</name>
    <dbReference type="NCBI Taxonomy" id="1423718"/>
    <lineage>
        <taxon>Bacteria</taxon>
        <taxon>Bacillati</taxon>
        <taxon>Bacillota</taxon>
        <taxon>Bacilli</taxon>
        <taxon>Lactobacillales</taxon>
        <taxon>Lactobacillaceae</taxon>
        <taxon>Ligilactobacillus</taxon>
    </lineage>
</organism>
<comment type="similarity">
    <text evidence="1 5">Belongs to the FliD family.</text>
</comment>
<feature type="chain" id="PRO_5006414771" description="Flagellar hook-associated protein 2" evidence="6">
    <location>
        <begin position="20"/>
        <end position="544"/>
    </location>
</feature>
<dbReference type="EMBL" id="AYYP01000072">
    <property type="protein sequence ID" value="KRM62970.1"/>
    <property type="molecule type" value="Genomic_DNA"/>
</dbReference>
<evidence type="ECO:0000259" key="8">
    <source>
        <dbReference type="Pfam" id="PF07195"/>
    </source>
</evidence>
<keyword evidence="6" id="KW-0732">Signal</keyword>
<reference evidence="9 10" key="1">
    <citation type="journal article" date="2015" name="Genome Announc.">
        <title>Expanding the biotechnology potential of lactobacilli through comparative genomics of 213 strains and associated genera.</title>
        <authorList>
            <person name="Sun Z."/>
            <person name="Harris H.M."/>
            <person name="McCann A."/>
            <person name="Guo C."/>
            <person name="Argimon S."/>
            <person name="Zhang W."/>
            <person name="Yang X."/>
            <person name="Jeffery I.B."/>
            <person name="Cooney J.C."/>
            <person name="Kagawa T.F."/>
            <person name="Liu W."/>
            <person name="Song Y."/>
            <person name="Salvetti E."/>
            <person name="Wrobel A."/>
            <person name="Rasinkangas P."/>
            <person name="Parkhill J."/>
            <person name="Rea M.C."/>
            <person name="O'Sullivan O."/>
            <person name="Ritari J."/>
            <person name="Douillard F.P."/>
            <person name="Paul Ross R."/>
            <person name="Yang R."/>
            <person name="Briner A.E."/>
            <person name="Felis G.E."/>
            <person name="de Vos W.M."/>
            <person name="Barrangou R."/>
            <person name="Klaenhammer T.R."/>
            <person name="Caufield P.W."/>
            <person name="Cui Y."/>
            <person name="Zhang H."/>
            <person name="O'Toole P.W."/>
        </authorList>
    </citation>
    <scope>NUCLEOTIDE SEQUENCE [LARGE SCALE GENOMIC DNA]</scope>
    <source>
        <strain evidence="9 10">DSM 20509</strain>
    </source>
</reference>
<dbReference type="Pfam" id="PF07195">
    <property type="entry name" value="FliD_C"/>
    <property type="match status" value="1"/>
</dbReference>
<dbReference type="GO" id="GO:0009421">
    <property type="term" value="C:bacterial-type flagellum filament cap"/>
    <property type="evidence" value="ECO:0007669"/>
    <property type="project" value="InterPro"/>
</dbReference>
<evidence type="ECO:0000313" key="9">
    <source>
        <dbReference type="EMBL" id="KRM62970.1"/>
    </source>
</evidence>
<keyword evidence="10" id="KW-1185">Reference proteome</keyword>
<proteinExistence type="inferred from homology"/>
<name>A0A0R2A8L1_9LACO</name>
<dbReference type="PATRIC" id="fig|1423718.3.peg.1268"/>
<dbReference type="OrthoDB" id="9776025at2"/>
<keyword evidence="3" id="KW-0175">Coiled coil</keyword>
<feature type="domain" description="Flagellar hook-associated protein 2 N-terminal" evidence="7">
    <location>
        <begin position="61"/>
        <end position="152"/>
    </location>
</feature>
<keyword evidence="5" id="KW-0964">Secreted</keyword>
<dbReference type="InterPro" id="IPR010809">
    <property type="entry name" value="FliD_C"/>
</dbReference>
<dbReference type="PANTHER" id="PTHR30288:SF0">
    <property type="entry name" value="FLAGELLAR HOOK-ASSOCIATED PROTEIN 2"/>
    <property type="match status" value="1"/>
</dbReference>
<dbReference type="InterPro" id="IPR040026">
    <property type="entry name" value="FliD"/>
</dbReference>
<dbReference type="GO" id="GO:0071973">
    <property type="term" value="P:bacterial-type flagellum-dependent cell motility"/>
    <property type="evidence" value="ECO:0007669"/>
    <property type="project" value="TreeGrafter"/>
</dbReference>
<keyword evidence="4 5" id="KW-0975">Bacterial flagellum</keyword>
<dbReference type="GO" id="GO:0009424">
    <property type="term" value="C:bacterial-type flagellum hook"/>
    <property type="evidence" value="ECO:0007669"/>
    <property type="project" value="UniProtKB-UniRule"/>
</dbReference>
<evidence type="ECO:0000256" key="6">
    <source>
        <dbReference type="SAM" id="SignalP"/>
    </source>
</evidence>